<protein>
    <recommendedName>
        <fullName evidence="1">Dit-like phage tail protein N-terminal domain-containing protein</fullName>
    </recommendedName>
</protein>
<proteinExistence type="predicted"/>
<dbReference type="Pfam" id="PF21821">
    <property type="entry name" value="Dit_like"/>
    <property type="match status" value="1"/>
</dbReference>
<accession>A0AAE4GEY7</accession>
<sequence>MANPVLDVPEYPDVPDVPGVPPLVRNPEITGQPTNEVLIREDGVQAPVYVPAVWGIFDQSGLEILQPDSVLGIRYRDASRIVDYPLEQGSFESYNKVSNPFDVAVSISVGGSLERREGFLRDLKFWKDSLDLLNVVTPEFTFQNCNIEAYDYQRTSRNGVSLIVIDIYFREVRTTAVAAFSNVQSESAQDDQKQGQVQATEPTPGVKVITVQSDGLFQ</sequence>
<comment type="caution">
    <text evidence="2">The sequence shown here is derived from an EMBL/GenBank/DDBJ whole genome shotgun (WGS) entry which is preliminary data.</text>
</comment>
<name>A0AAE4GEY7_9BURK</name>
<feature type="domain" description="Dit-like phage tail protein N-terminal" evidence="1">
    <location>
        <begin position="68"/>
        <end position="177"/>
    </location>
</feature>
<organism evidence="2">
    <name type="scientific">Herbaspirillum huttiense subsp. nephrolepidis</name>
    <dbReference type="NCBI Taxonomy" id="3075126"/>
    <lineage>
        <taxon>Bacteria</taxon>
        <taxon>Pseudomonadati</taxon>
        <taxon>Pseudomonadota</taxon>
        <taxon>Betaproteobacteria</taxon>
        <taxon>Burkholderiales</taxon>
        <taxon>Oxalobacteraceae</taxon>
        <taxon>Herbaspirillum</taxon>
    </lineage>
</organism>
<dbReference type="RefSeq" id="WP_310839025.1">
    <property type="nucleotide sequence ID" value="NZ_JAVLSM010000024.1"/>
</dbReference>
<evidence type="ECO:0000259" key="1">
    <source>
        <dbReference type="Pfam" id="PF21821"/>
    </source>
</evidence>
<evidence type="ECO:0000313" key="2">
    <source>
        <dbReference type="EMBL" id="MDT0340621.1"/>
    </source>
</evidence>
<dbReference type="EMBL" id="JAVRAA010000025">
    <property type="protein sequence ID" value="MDT0340621.1"/>
    <property type="molecule type" value="Genomic_DNA"/>
</dbReference>
<gene>
    <name evidence="2" type="ORF">RJN63_27575</name>
</gene>
<dbReference type="AlphaFoldDB" id="A0AAE4GEY7"/>
<dbReference type="InterPro" id="IPR048494">
    <property type="entry name" value="Dit-like_N"/>
</dbReference>
<reference evidence="2" key="1">
    <citation type="submission" date="2023-02" db="EMBL/GenBank/DDBJ databases">
        <title>Description of Herbaspirillum huttiense subsp. nephrolepsisexaltata and Herbaspirillum huttiense subsp. lycopersicon.</title>
        <authorList>
            <person name="Poudel M."/>
            <person name="Sharma A."/>
            <person name="Goss E."/>
            <person name="Tapia J.H."/>
            <person name="Harmon C.M."/>
            <person name="Jones J.B."/>
        </authorList>
    </citation>
    <scope>NUCLEOTIDE SEQUENCE</scope>
    <source>
        <strain evidence="2">NC40101</strain>
    </source>
</reference>